<dbReference type="InterPro" id="IPR055411">
    <property type="entry name" value="LRR_FXL15/At3g58940/PEG3-like"/>
</dbReference>
<dbReference type="Pfam" id="PF00646">
    <property type="entry name" value="F-box"/>
    <property type="match status" value="1"/>
</dbReference>
<dbReference type="Gene3D" id="3.80.10.10">
    <property type="entry name" value="Ribonuclease Inhibitor"/>
    <property type="match status" value="1"/>
</dbReference>
<dbReference type="InterPro" id="IPR036047">
    <property type="entry name" value="F-box-like_dom_sf"/>
</dbReference>
<dbReference type="SUPFAM" id="SSF81383">
    <property type="entry name" value="F-box domain"/>
    <property type="match status" value="1"/>
</dbReference>
<reference evidence="2" key="1">
    <citation type="submission" date="2019-12" db="EMBL/GenBank/DDBJ databases">
        <authorList>
            <person name="Scholes J."/>
        </authorList>
    </citation>
    <scope>NUCLEOTIDE SEQUENCE</scope>
</reference>
<evidence type="ECO:0000313" key="3">
    <source>
        <dbReference type="Proteomes" id="UP001153555"/>
    </source>
</evidence>
<dbReference type="Proteomes" id="UP001153555">
    <property type="component" value="Unassembled WGS sequence"/>
</dbReference>
<dbReference type="OrthoDB" id="612216at2759"/>
<protein>
    <recommendedName>
        <fullName evidence="1">F-box domain-containing protein</fullName>
    </recommendedName>
</protein>
<dbReference type="InterPro" id="IPR006566">
    <property type="entry name" value="FBD"/>
</dbReference>
<proteinExistence type="predicted"/>
<dbReference type="EMBL" id="CACSLK010003174">
    <property type="protein sequence ID" value="CAA0808504.1"/>
    <property type="molecule type" value="Genomic_DNA"/>
</dbReference>
<sequence>MASIDRLSSLPDDVIYHILSFLPTKRSVATSILGKRWRFLWAHVPCLDFSEDDFLEEGTQASDIIHRVILQHKAKSLDTLTLRSINDNEYRLETLMTTVIDRGVQNLYLQLDFSIFPRCILNCKTIVDLFLDFYRAPLSAVYNVSLPSLKKFRVYSVVCENDESLPHFLSGCPSLEELYMELTAVGGGSFDYDYVGCINISSPTLKTLKLDLYNLTRPSNFKHRMIINAPALTYLQLYGYYLKCITVPITTISLVEADIRLQRYDTTVVKFLQCYVKCLVISGWELEEFVHRGVARSTGKFDNLTKLELLWSFKWSLLVKFLEIADNLEVLICPQIDLEKGYFCPEPEQVPKCLLSCLRIIKTKWVPFNEQIFDMVRYLLRNSRVLERMEIFTPSQPYIDFETKFQAHQRISLFERGSNACELAFLSDC</sequence>
<comment type="caution">
    <text evidence="2">The sequence shown here is derived from an EMBL/GenBank/DDBJ whole genome shotgun (WGS) entry which is preliminary data.</text>
</comment>
<dbReference type="InterPro" id="IPR032675">
    <property type="entry name" value="LRR_dom_sf"/>
</dbReference>
<dbReference type="SMART" id="SM00579">
    <property type="entry name" value="FBD"/>
    <property type="match status" value="1"/>
</dbReference>
<dbReference type="Gene3D" id="1.20.1280.50">
    <property type="match status" value="1"/>
</dbReference>
<evidence type="ECO:0000259" key="1">
    <source>
        <dbReference type="PROSITE" id="PS50181"/>
    </source>
</evidence>
<dbReference type="Pfam" id="PF24758">
    <property type="entry name" value="LRR_At5g56370"/>
    <property type="match status" value="1"/>
</dbReference>
<dbReference type="Pfam" id="PF08387">
    <property type="entry name" value="FBD"/>
    <property type="match status" value="1"/>
</dbReference>
<dbReference type="PROSITE" id="PS50181">
    <property type="entry name" value="FBOX"/>
    <property type="match status" value="1"/>
</dbReference>
<dbReference type="PANTHER" id="PTHR31900">
    <property type="entry name" value="F-BOX/RNI SUPERFAMILY PROTEIN-RELATED"/>
    <property type="match status" value="1"/>
</dbReference>
<dbReference type="CDD" id="cd22160">
    <property type="entry name" value="F-box_AtFBL13-like"/>
    <property type="match status" value="1"/>
</dbReference>
<name>A0A9N7MIG7_STRHE</name>
<dbReference type="PANTHER" id="PTHR31900:SF34">
    <property type="entry name" value="EMB|CAB62440.1-RELATED"/>
    <property type="match status" value="1"/>
</dbReference>
<dbReference type="InterPro" id="IPR050232">
    <property type="entry name" value="FBL13/AtMIF1-like"/>
</dbReference>
<organism evidence="2 3">
    <name type="scientific">Striga hermonthica</name>
    <name type="common">Purple witchweed</name>
    <name type="synonym">Buchnera hermonthica</name>
    <dbReference type="NCBI Taxonomy" id="68872"/>
    <lineage>
        <taxon>Eukaryota</taxon>
        <taxon>Viridiplantae</taxon>
        <taxon>Streptophyta</taxon>
        <taxon>Embryophyta</taxon>
        <taxon>Tracheophyta</taxon>
        <taxon>Spermatophyta</taxon>
        <taxon>Magnoliopsida</taxon>
        <taxon>eudicotyledons</taxon>
        <taxon>Gunneridae</taxon>
        <taxon>Pentapetalae</taxon>
        <taxon>asterids</taxon>
        <taxon>lamiids</taxon>
        <taxon>Lamiales</taxon>
        <taxon>Orobanchaceae</taxon>
        <taxon>Buchnereae</taxon>
        <taxon>Striga</taxon>
    </lineage>
</organism>
<keyword evidence="3" id="KW-1185">Reference proteome</keyword>
<dbReference type="AlphaFoldDB" id="A0A9N7MIG7"/>
<dbReference type="InterPro" id="IPR001810">
    <property type="entry name" value="F-box_dom"/>
</dbReference>
<evidence type="ECO:0000313" key="2">
    <source>
        <dbReference type="EMBL" id="CAA0808504.1"/>
    </source>
</evidence>
<accession>A0A9N7MIG7</accession>
<dbReference type="SUPFAM" id="SSF52047">
    <property type="entry name" value="RNI-like"/>
    <property type="match status" value="1"/>
</dbReference>
<gene>
    <name evidence="2" type="ORF">SHERM_10739</name>
</gene>
<dbReference type="InterPro" id="IPR053781">
    <property type="entry name" value="F-box_AtFBL13-like"/>
</dbReference>
<feature type="domain" description="F-box" evidence="1">
    <location>
        <begin position="4"/>
        <end position="40"/>
    </location>
</feature>